<dbReference type="InterPro" id="IPR003029">
    <property type="entry name" value="S1_domain"/>
</dbReference>
<dbReference type="PANTHER" id="PTHR10724">
    <property type="entry name" value="30S RIBOSOMAL PROTEIN S1"/>
    <property type="match status" value="1"/>
</dbReference>
<keyword evidence="2" id="KW-0689">Ribosomal protein</keyword>
<evidence type="ECO:0000313" key="8">
    <source>
        <dbReference type="Proteomes" id="UP000177871"/>
    </source>
</evidence>
<dbReference type="STRING" id="1798381.A2721_00235"/>
<dbReference type="InterPro" id="IPR050437">
    <property type="entry name" value="Ribos_protein_bS1-like"/>
</dbReference>
<evidence type="ECO:0000256" key="3">
    <source>
        <dbReference type="ARBA" id="ARBA00023274"/>
    </source>
</evidence>
<dbReference type="GO" id="GO:0006412">
    <property type="term" value="P:translation"/>
    <property type="evidence" value="ECO:0007669"/>
    <property type="project" value="TreeGrafter"/>
</dbReference>
<proteinExistence type="inferred from homology"/>
<dbReference type="InterPro" id="IPR035104">
    <property type="entry name" value="Ribosomal_protein_S1-like"/>
</dbReference>
<name>A0A1F6A4Q3_9BACT</name>
<evidence type="ECO:0000256" key="2">
    <source>
        <dbReference type="ARBA" id="ARBA00022980"/>
    </source>
</evidence>
<feature type="region of interest" description="Disordered" evidence="5">
    <location>
        <begin position="1"/>
        <end position="54"/>
    </location>
</feature>
<dbReference type="SMART" id="SM00316">
    <property type="entry name" value="S1"/>
    <property type="match status" value="4"/>
</dbReference>
<dbReference type="GO" id="GO:0005840">
    <property type="term" value="C:ribosome"/>
    <property type="evidence" value="ECO:0007669"/>
    <property type="project" value="UniProtKB-KW"/>
</dbReference>
<evidence type="ECO:0000256" key="1">
    <source>
        <dbReference type="ARBA" id="ARBA00006767"/>
    </source>
</evidence>
<evidence type="ECO:0000256" key="5">
    <source>
        <dbReference type="SAM" id="MobiDB-lite"/>
    </source>
</evidence>
<feature type="domain" description="S1 motif" evidence="6">
    <location>
        <begin position="159"/>
        <end position="225"/>
    </location>
</feature>
<dbReference type="EMBL" id="MFJK01000008">
    <property type="protein sequence ID" value="OGG19247.1"/>
    <property type="molecule type" value="Genomic_DNA"/>
</dbReference>
<organism evidence="7 8">
    <name type="scientific">Candidatus Gottesmanbacteria bacterium RIFCSPHIGHO2_01_FULL_47_48</name>
    <dbReference type="NCBI Taxonomy" id="1798381"/>
    <lineage>
        <taxon>Bacteria</taxon>
        <taxon>Candidatus Gottesmaniibacteriota</taxon>
    </lineage>
</organism>
<dbReference type="CDD" id="cd04465">
    <property type="entry name" value="S1_RPS1_repeat_ec2_hs2"/>
    <property type="match status" value="1"/>
</dbReference>
<dbReference type="GO" id="GO:0003735">
    <property type="term" value="F:structural constituent of ribosome"/>
    <property type="evidence" value="ECO:0007669"/>
    <property type="project" value="TreeGrafter"/>
</dbReference>
<gene>
    <name evidence="7" type="ORF">A2721_00235</name>
</gene>
<dbReference type="AlphaFoldDB" id="A0A1F6A4Q3"/>
<evidence type="ECO:0000259" key="6">
    <source>
        <dbReference type="PROSITE" id="PS50126"/>
    </source>
</evidence>
<dbReference type="SUPFAM" id="SSF50249">
    <property type="entry name" value="Nucleic acid-binding proteins"/>
    <property type="match status" value="4"/>
</dbReference>
<comment type="caution">
    <text evidence="7">The sequence shown here is derived from an EMBL/GenBank/DDBJ whole genome shotgun (WGS) entry which is preliminary data.</text>
</comment>
<accession>A0A1F6A4Q3</accession>
<keyword evidence="3" id="KW-0687">Ribonucleoprotein</keyword>
<dbReference type="GO" id="GO:1990904">
    <property type="term" value="C:ribonucleoprotein complex"/>
    <property type="evidence" value="ECO:0007669"/>
    <property type="project" value="UniProtKB-KW"/>
</dbReference>
<dbReference type="Gene3D" id="2.40.50.140">
    <property type="entry name" value="Nucleic acid-binding proteins"/>
    <property type="match status" value="4"/>
</dbReference>
<evidence type="ECO:0000313" key="7">
    <source>
        <dbReference type="EMBL" id="OGG19247.1"/>
    </source>
</evidence>
<sequence length="405" mass="43981">MKKSKSSSNKSKKPSESNLETKAKGKGDRAGRRLSEGKDSLAPSPSSLAPGKEPQTMEDLLAQVGYGLKGFKRGDLVTGTISSISGKEVLIDFGGKTEGIVGEKEWEQVKDFVAKLRPGDKIDAVVISAENDRGQMVVSIRQAGSKFRWSRADSLLKSGEAVNVRGVEVNKGGLVVDFEGLKGFVPGSQMTPEHQAEVNRMVNRVFGAKVIEVDQKQNRLIFSEKAVTGAADLAKKIEEVKSKVKIGEKYVGKVSAIMPYGVFVNLDAGPDGLVHISEVSWQKVENLNELFKVGAEIEVLVLGINENDGKLNLSLKQLQPDPWQDLAKRYSADQQVKGEVTRVSSYGVFVRLEEGIEGLIHISKVPAGTEYKPGEEVTCTIESVDANAHRISLVPVTTYKPIGYK</sequence>
<feature type="compositionally biased region" description="Low complexity" evidence="5">
    <location>
        <begin position="40"/>
        <end position="50"/>
    </location>
</feature>
<dbReference type="Pfam" id="PF00575">
    <property type="entry name" value="S1"/>
    <property type="match status" value="4"/>
</dbReference>
<dbReference type="GO" id="GO:0003729">
    <property type="term" value="F:mRNA binding"/>
    <property type="evidence" value="ECO:0007669"/>
    <property type="project" value="TreeGrafter"/>
</dbReference>
<dbReference type="PROSITE" id="PS50126">
    <property type="entry name" value="S1"/>
    <property type="match status" value="4"/>
</dbReference>
<dbReference type="Proteomes" id="UP000177871">
    <property type="component" value="Unassembled WGS sequence"/>
</dbReference>
<comment type="function">
    <text evidence="4">Binds mRNA; thus facilitating recognition of the initiation point. It is needed to translate mRNA with a short Shine-Dalgarno (SD) purine-rich sequence.</text>
</comment>
<reference evidence="7 8" key="1">
    <citation type="journal article" date="2016" name="Nat. Commun.">
        <title>Thousands of microbial genomes shed light on interconnected biogeochemical processes in an aquifer system.</title>
        <authorList>
            <person name="Anantharaman K."/>
            <person name="Brown C.T."/>
            <person name="Hug L.A."/>
            <person name="Sharon I."/>
            <person name="Castelle C.J."/>
            <person name="Probst A.J."/>
            <person name="Thomas B.C."/>
            <person name="Singh A."/>
            <person name="Wilkins M.J."/>
            <person name="Karaoz U."/>
            <person name="Brodie E.L."/>
            <person name="Williams K.H."/>
            <person name="Hubbard S.S."/>
            <person name="Banfield J.F."/>
        </authorList>
    </citation>
    <scope>NUCLEOTIDE SEQUENCE [LARGE SCALE GENOMIC DNA]</scope>
</reference>
<dbReference type="PRINTS" id="PR00681">
    <property type="entry name" value="RIBOSOMALS1"/>
</dbReference>
<feature type="compositionally biased region" description="Basic and acidic residues" evidence="5">
    <location>
        <begin position="13"/>
        <end position="39"/>
    </location>
</feature>
<feature type="domain" description="S1 motif" evidence="6">
    <location>
        <begin position="74"/>
        <end position="141"/>
    </location>
</feature>
<dbReference type="CDD" id="cd00164">
    <property type="entry name" value="S1_like"/>
    <property type="match status" value="1"/>
</dbReference>
<feature type="domain" description="S1 motif" evidence="6">
    <location>
        <begin position="247"/>
        <end position="316"/>
    </location>
</feature>
<feature type="domain" description="S1 motif" evidence="6">
    <location>
        <begin position="333"/>
        <end position="396"/>
    </location>
</feature>
<protein>
    <recommendedName>
        <fullName evidence="6">S1 motif domain-containing protein</fullName>
    </recommendedName>
</protein>
<dbReference type="InterPro" id="IPR012340">
    <property type="entry name" value="NA-bd_OB-fold"/>
</dbReference>
<dbReference type="FunFam" id="2.40.50.140:FF:000103">
    <property type="entry name" value="protein RRP5 homolog"/>
    <property type="match status" value="1"/>
</dbReference>
<evidence type="ECO:0000256" key="4">
    <source>
        <dbReference type="ARBA" id="ARBA00025604"/>
    </source>
</evidence>
<comment type="similarity">
    <text evidence="1">Belongs to the bacterial ribosomal protein bS1 family.</text>
</comment>
<dbReference type="PANTHER" id="PTHR10724:SF7">
    <property type="entry name" value="SMALL RIBOSOMAL SUBUNIT PROTEIN BS1C"/>
    <property type="match status" value="1"/>
</dbReference>